<sequence>MEEEVQNSRVFSLDEVAEALDVSTTAIQQWIHEGRFLGVQRETCNVMPANTAFRLQDGSVISLLELVRQYSESGRSFADDDEKALLEIEIQALRDKYQSEFEEVYATVQTPEAESDASRWHFYLRRYKDLQSRG</sequence>
<reference evidence="2 3" key="1">
    <citation type="submission" date="2020-08" db="EMBL/GenBank/DDBJ databases">
        <title>Cohnella phylogeny.</title>
        <authorList>
            <person name="Dunlap C."/>
        </authorList>
    </citation>
    <scope>NUCLEOTIDE SEQUENCE [LARGE SCALE GENOMIC DNA]</scope>
    <source>
        <strain evidence="2 3">DSM 25239</strain>
    </source>
</reference>
<organism evidence="2 3">
    <name type="scientific">Cohnella xylanilytica</name>
    <dbReference type="NCBI Taxonomy" id="557555"/>
    <lineage>
        <taxon>Bacteria</taxon>
        <taxon>Bacillati</taxon>
        <taxon>Bacillota</taxon>
        <taxon>Bacilli</taxon>
        <taxon>Bacillales</taxon>
        <taxon>Paenibacillaceae</taxon>
        <taxon>Cohnella</taxon>
    </lineage>
</organism>
<dbReference type="Pfam" id="PF21531">
    <property type="entry name" value="Rv2175c_wHTH"/>
    <property type="match status" value="1"/>
</dbReference>
<evidence type="ECO:0000259" key="1">
    <source>
        <dbReference type="Pfam" id="PF21531"/>
    </source>
</evidence>
<gene>
    <name evidence="2" type="ORF">H7B90_06430</name>
</gene>
<accession>A0A841TRL1</accession>
<evidence type="ECO:0000313" key="2">
    <source>
        <dbReference type="EMBL" id="MBB6691037.1"/>
    </source>
</evidence>
<comment type="caution">
    <text evidence="2">The sequence shown here is derived from an EMBL/GenBank/DDBJ whole genome shotgun (WGS) entry which is preliminary data.</text>
</comment>
<dbReference type="EMBL" id="JACJVR010000020">
    <property type="protein sequence ID" value="MBB6691037.1"/>
    <property type="molecule type" value="Genomic_DNA"/>
</dbReference>
<name>A0A841TRL1_9BACL</name>
<dbReference type="AlphaFoldDB" id="A0A841TRL1"/>
<protein>
    <recommendedName>
        <fullName evidence="1">DNA-binding protein Rv2175c wHTH domain-containing protein</fullName>
    </recommendedName>
</protein>
<dbReference type="Proteomes" id="UP000553776">
    <property type="component" value="Unassembled WGS sequence"/>
</dbReference>
<dbReference type="RefSeq" id="WP_185135038.1">
    <property type="nucleotide sequence ID" value="NZ_BORM01000038.1"/>
</dbReference>
<feature type="domain" description="DNA-binding protein Rv2175c wHTH" evidence="1">
    <location>
        <begin position="9"/>
        <end position="49"/>
    </location>
</feature>
<evidence type="ECO:0000313" key="3">
    <source>
        <dbReference type="Proteomes" id="UP000553776"/>
    </source>
</evidence>
<proteinExistence type="predicted"/>
<dbReference type="InterPro" id="IPR048576">
    <property type="entry name" value="Rv2175c_wHTH"/>
</dbReference>
<dbReference type="GO" id="GO:0003677">
    <property type="term" value="F:DNA binding"/>
    <property type="evidence" value="ECO:0007669"/>
    <property type="project" value="InterPro"/>
</dbReference>
<keyword evidence="3" id="KW-1185">Reference proteome</keyword>